<reference evidence="7 8" key="1">
    <citation type="submission" date="2017-04" db="EMBL/GenBank/DDBJ databases">
        <title>Draft genome of the yeast Clavispora lusitaniae type strain CBS 6936.</title>
        <authorList>
            <person name="Durrens P."/>
            <person name="Klopp C."/>
            <person name="Biteau N."/>
            <person name="Fitton-Ouhabi V."/>
            <person name="Dementhon K."/>
            <person name="Accoceberry I."/>
            <person name="Sherman D.J."/>
            <person name="Noel T."/>
        </authorList>
    </citation>
    <scope>NUCLEOTIDE SEQUENCE [LARGE SCALE GENOMIC DNA]</scope>
    <source>
        <strain evidence="7 8">CBS 6936</strain>
    </source>
</reference>
<evidence type="ECO:0000256" key="3">
    <source>
        <dbReference type="ARBA" id="ARBA00022737"/>
    </source>
</evidence>
<dbReference type="InterPro" id="IPR044640">
    <property type="entry name" value="RU2A"/>
</dbReference>
<comment type="similarity">
    <text evidence="5">Belongs to the U2 small nuclear ribonucleoprotein A family.</text>
</comment>
<dbReference type="PANTHER" id="PTHR10552">
    <property type="entry name" value="U2 SMALL NUCLEAR RIBONUCLEOPROTEIN A"/>
    <property type="match status" value="1"/>
</dbReference>
<sequence>MKLTPQILRNATRMINPEGKLTLLLRNLELTYIENLEFTTDDINVIDLTNNDIGELSGVPTLSNLEVLLLGNNNISSIDENGSLPSLHSLSLINNNIRTFSELGKLRHFGQIQTLLMMGNPISTDKRYRPFLIWLLPSLKVLDCEKVKSAERTAAATLFGASFEEANALALQLMNGEDTSVEVNKEASKGERLMTTTVKKLSAEEKAKLIAELEKAESMEEIERIQTALKNGYVG</sequence>
<accession>A0AA91PVZ2</accession>
<evidence type="ECO:0000256" key="5">
    <source>
        <dbReference type="ARBA" id="ARBA00024196"/>
    </source>
</evidence>
<evidence type="ECO:0000313" key="8">
    <source>
        <dbReference type="Proteomes" id="UP000195602"/>
    </source>
</evidence>
<comment type="caution">
    <text evidence="7">The sequence shown here is derived from an EMBL/GenBank/DDBJ whole genome shotgun (WGS) entry which is preliminary data.</text>
</comment>
<dbReference type="EMBL" id="LYUB02000022">
    <property type="protein sequence ID" value="OVF05536.1"/>
    <property type="molecule type" value="Genomic_DNA"/>
</dbReference>
<gene>
    <name evidence="7" type="ORF">A9F13_22g00814</name>
</gene>
<keyword evidence="7" id="KW-0687">Ribonucleoprotein</keyword>
<dbReference type="GO" id="GO:0030620">
    <property type="term" value="F:U2 snRNA binding"/>
    <property type="evidence" value="ECO:0007669"/>
    <property type="project" value="InterPro"/>
</dbReference>
<keyword evidence="4" id="KW-0539">Nucleus</keyword>
<keyword evidence="2" id="KW-0433">Leucine-rich repeat</keyword>
<evidence type="ECO:0000256" key="2">
    <source>
        <dbReference type="ARBA" id="ARBA00022614"/>
    </source>
</evidence>
<dbReference type="PROSITE" id="PS51450">
    <property type="entry name" value="LRR"/>
    <property type="match status" value="2"/>
</dbReference>
<dbReference type="GO" id="GO:0000398">
    <property type="term" value="P:mRNA splicing, via spliceosome"/>
    <property type="evidence" value="ECO:0007669"/>
    <property type="project" value="InterPro"/>
</dbReference>
<dbReference type="InterPro" id="IPR001611">
    <property type="entry name" value="Leu-rich_rpt"/>
</dbReference>
<dbReference type="AlphaFoldDB" id="A0AA91PVZ2"/>
<dbReference type="PANTHER" id="PTHR10552:SF6">
    <property type="entry name" value="U2 SMALL NUCLEAR RIBONUCLEOPROTEIN A"/>
    <property type="match status" value="1"/>
</dbReference>
<evidence type="ECO:0000256" key="6">
    <source>
        <dbReference type="ARBA" id="ARBA00024238"/>
    </source>
</evidence>
<comment type="subcellular location">
    <subcellularLocation>
        <location evidence="1">Nucleus</location>
    </subcellularLocation>
</comment>
<dbReference type="KEGG" id="clus:A9F13_22g00814"/>
<dbReference type="Proteomes" id="UP000195602">
    <property type="component" value="Unassembled WGS sequence"/>
</dbReference>
<keyword evidence="3" id="KW-0677">Repeat</keyword>
<evidence type="ECO:0000256" key="4">
    <source>
        <dbReference type="ARBA" id="ARBA00023242"/>
    </source>
</evidence>
<dbReference type="GO" id="GO:0005686">
    <property type="term" value="C:U2 snRNP"/>
    <property type="evidence" value="ECO:0007669"/>
    <property type="project" value="TreeGrafter"/>
</dbReference>
<dbReference type="Gene3D" id="3.80.10.10">
    <property type="entry name" value="Ribonuclease Inhibitor"/>
    <property type="match status" value="1"/>
</dbReference>
<protein>
    <recommendedName>
        <fullName evidence="6">U2 small nuclear ribonucleoprotein A'</fullName>
    </recommendedName>
</protein>
<dbReference type="SUPFAM" id="SSF52058">
    <property type="entry name" value="L domain-like"/>
    <property type="match status" value="1"/>
</dbReference>
<name>A0AA91PVZ2_CLALS</name>
<proteinExistence type="inferred from homology"/>
<evidence type="ECO:0000313" key="7">
    <source>
        <dbReference type="EMBL" id="OVF05536.1"/>
    </source>
</evidence>
<dbReference type="Pfam" id="PF14580">
    <property type="entry name" value="LRR_9"/>
    <property type="match status" value="1"/>
</dbReference>
<dbReference type="InterPro" id="IPR032675">
    <property type="entry name" value="LRR_dom_sf"/>
</dbReference>
<evidence type="ECO:0000256" key="1">
    <source>
        <dbReference type="ARBA" id="ARBA00004123"/>
    </source>
</evidence>
<organism evidence="7 8">
    <name type="scientific">Clavispora lusitaniae</name>
    <name type="common">Candida lusitaniae</name>
    <dbReference type="NCBI Taxonomy" id="36911"/>
    <lineage>
        <taxon>Eukaryota</taxon>
        <taxon>Fungi</taxon>
        <taxon>Dikarya</taxon>
        <taxon>Ascomycota</taxon>
        <taxon>Saccharomycotina</taxon>
        <taxon>Pichiomycetes</taxon>
        <taxon>Metschnikowiaceae</taxon>
        <taxon>Clavispora</taxon>
    </lineage>
</organism>